<dbReference type="PROSITE" id="PS00086">
    <property type="entry name" value="CYTOCHROME_P450"/>
    <property type="match status" value="1"/>
</dbReference>
<dbReference type="AlphaFoldDB" id="A0A9P4G6Z6"/>
<keyword evidence="3 4" id="KW-0408">Iron</keyword>
<dbReference type="RefSeq" id="XP_040782756.1">
    <property type="nucleotide sequence ID" value="XM_040927217.1"/>
</dbReference>
<feature type="transmembrane region" description="Helical" evidence="6">
    <location>
        <begin position="12"/>
        <end position="32"/>
    </location>
</feature>
<comment type="cofactor">
    <cofactor evidence="1 4">
        <name>heme</name>
        <dbReference type="ChEBI" id="CHEBI:30413"/>
    </cofactor>
</comment>
<comment type="similarity">
    <text evidence="5">Belongs to the cytochrome P450 family.</text>
</comment>
<evidence type="ECO:0000256" key="6">
    <source>
        <dbReference type="SAM" id="Phobius"/>
    </source>
</evidence>
<evidence type="ECO:0000256" key="4">
    <source>
        <dbReference type="PIRSR" id="PIRSR602401-1"/>
    </source>
</evidence>
<dbReference type="GO" id="GO:0005506">
    <property type="term" value="F:iron ion binding"/>
    <property type="evidence" value="ECO:0007669"/>
    <property type="project" value="InterPro"/>
</dbReference>
<sequence length="512" mass="58972">MDSVNNTNRILPSVPVLCVAAYAFYLVGRVFYRLYLHPLARFPGPRTAAATSWYEAYFEIVLTGQYSKQISRLHDQYGPIVRVTPHELHIRDPRFFDEVYGKNLHLDKEGWDKRFGCAGGVLTTVKGEHHKRRRAALLPMFSRRSILDFIHIIYRHIDTLSLRMQEFEARKEPLNLSLAFPALTGDIIMDYFFGFNYAQLKHPEFESFHDAFIKIAGTGHIATQFPSFYPHRQIMNSIPDKITVWLQPAAKPLLKFKRDQWELIGRTLRGEEVKHNDAKKVIFQEILSSKLPPEDKSHQRLADEAQIVLGGGVETTAFALSIATFHIINTPRIYERLHKDLVEAFPNRASLELSPLEHMPYLKAIIMESARLSYGLSARNPRSHKTMIRYKDWVIPANTCISMTIPEVSHDESIFPNSRDFIPERWLDNPHTADGIPLDRFMVSFGRGTRSCLGITLAWTELYLTLGMIFRRFKFELYEADVTDVELGHDFFIPVARLDSKGVRVFVTSTSD</sequence>
<evidence type="ECO:0000313" key="8">
    <source>
        <dbReference type="Proteomes" id="UP000800039"/>
    </source>
</evidence>
<dbReference type="PRINTS" id="PR00463">
    <property type="entry name" value="EP450I"/>
</dbReference>
<keyword evidence="5" id="KW-0560">Oxidoreductase</keyword>
<dbReference type="InterPro" id="IPR017972">
    <property type="entry name" value="Cyt_P450_CS"/>
</dbReference>
<organism evidence="7 8">
    <name type="scientific">Cucurbitaria berberidis CBS 394.84</name>
    <dbReference type="NCBI Taxonomy" id="1168544"/>
    <lineage>
        <taxon>Eukaryota</taxon>
        <taxon>Fungi</taxon>
        <taxon>Dikarya</taxon>
        <taxon>Ascomycota</taxon>
        <taxon>Pezizomycotina</taxon>
        <taxon>Dothideomycetes</taxon>
        <taxon>Pleosporomycetidae</taxon>
        <taxon>Pleosporales</taxon>
        <taxon>Pleosporineae</taxon>
        <taxon>Cucurbitariaceae</taxon>
        <taxon>Cucurbitaria</taxon>
    </lineage>
</organism>
<reference evidence="7" key="1">
    <citation type="submission" date="2020-01" db="EMBL/GenBank/DDBJ databases">
        <authorList>
            <consortium name="DOE Joint Genome Institute"/>
            <person name="Haridas S."/>
            <person name="Albert R."/>
            <person name="Binder M."/>
            <person name="Bloem J."/>
            <person name="Labutti K."/>
            <person name="Salamov A."/>
            <person name="Andreopoulos B."/>
            <person name="Baker S.E."/>
            <person name="Barry K."/>
            <person name="Bills G."/>
            <person name="Bluhm B.H."/>
            <person name="Cannon C."/>
            <person name="Castanera R."/>
            <person name="Culley D.E."/>
            <person name="Daum C."/>
            <person name="Ezra D."/>
            <person name="Gonzalez J.B."/>
            <person name="Henrissat B."/>
            <person name="Kuo A."/>
            <person name="Liang C."/>
            <person name="Lipzen A."/>
            <person name="Lutzoni F."/>
            <person name="Magnuson J."/>
            <person name="Mondo S."/>
            <person name="Nolan M."/>
            <person name="Ohm R."/>
            <person name="Pangilinan J."/>
            <person name="Park H.-J."/>
            <person name="Ramirez L."/>
            <person name="Alfaro M."/>
            <person name="Sun H."/>
            <person name="Tritt A."/>
            <person name="Yoshinaga Y."/>
            <person name="Zwiers L.-H."/>
            <person name="Turgeon B.G."/>
            <person name="Goodwin S.B."/>
            <person name="Spatafora J.W."/>
            <person name="Crous P.W."/>
            <person name="Grigoriev I.V."/>
        </authorList>
    </citation>
    <scope>NUCLEOTIDE SEQUENCE</scope>
    <source>
        <strain evidence="7">CBS 394.84</strain>
    </source>
</reference>
<keyword evidence="5" id="KW-0503">Monooxygenase</keyword>
<accession>A0A9P4G6Z6</accession>
<dbReference type="InterPro" id="IPR002401">
    <property type="entry name" value="Cyt_P450_E_grp-I"/>
</dbReference>
<dbReference type="PANTHER" id="PTHR24305">
    <property type="entry name" value="CYTOCHROME P450"/>
    <property type="match status" value="1"/>
</dbReference>
<dbReference type="GeneID" id="63844469"/>
<dbReference type="GO" id="GO:0020037">
    <property type="term" value="F:heme binding"/>
    <property type="evidence" value="ECO:0007669"/>
    <property type="project" value="InterPro"/>
</dbReference>
<protein>
    <submittedName>
        <fullName evidence="7">Cytochrome P450</fullName>
    </submittedName>
</protein>
<keyword evidence="8" id="KW-1185">Reference proteome</keyword>
<evidence type="ECO:0000256" key="3">
    <source>
        <dbReference type="ARBA" id="ARBA00023004"/>
    </source>
</evidence>
<dbReference type="InterPro" id="IPR001128">
    <property type="entry name" value="Cyt_P450"/>
</dbReference>
<proteinExistence type="inferred from homology"/>
<dbReference type="Pfam" id="PF00067">
    <property type="entry name" value="p450"/>
    <property type="match status" value="1"/>
</dbReference>
<dbReference type="InterPro" id="IPR036396">
    <property type="entry name" value="Cyt_P450_sf"/>
</dbReference>
<keyword evidence="2 4" id="KW-0479">Metal-binding</keyword>
<keyword evidence="6" id="KW-1133">Transmembrane helix</keyword>
<dbReference type="GO" id="GO:0004497">
    <property type="term" value="F:monooxygenase activity"/>
    <property type="evidence" value="ECO:0007669"/>
    <property type="project" value="UniProtKB-KW"/>
</dbReference>
<dbReference type="PANTHER" id="PTHR24305:SF152">
    <property type="entry name" value="P450, PUTATIVE (EUROFUNG)-RELATED"/>
    <property type="match status" value="1"/>
</dbReference>
<evidence type="ECO:0000313" key="7">
    <source>
        <dbReference type="EMBL" id="KAF1840193.1"/>
    </source>
</evidence>
<dbReference type="SUPFAM" id="SSF48264">
    <property type="entry name" value="Cytochrome P450"/>
    <property type="match status" value="1"/>
</dbReference>
<dbReference type="EMBL" id="ML976620">
    <property type="protein sequence ID" value="KAF1840193.1"/>
    <property type="molecule type" value="Genomic_DNA"/>
</dbReference>
<dbReference type="GO" id="GO:0016705">
    <property type="term" value="F:oxidoreductase activity, acting on paired donors, with incorporation or reduction of molecular oxygen"/>
    <property type="evidence" value="ECO:0007669"/>
    <property type="project" value="InterPro"/>
</dbReference>
<evidence type="ECO:0000256" key="1">
    <source>
        <dbReference type="ARBA" id="ARBA00001971"/>
    </source>
</evidence>
<keyword evidence="6" id="KW-0472">Membrane</keyword>
<dbReference type="InterPro" id="IPR050121">
    <property type="entry name" value="Cytochrome_P450_monoxygenase"/>
</dbReference>
<gene>
    <name evidence="7" type="ORF">K460DRAFT_204715</name>
</gene>
<dbReference type="Gene3D" id="1.10.630.10">
    <property type="entry name" value="Cytochrome P450"/>
    <property type="match status" value="1"/>
</dbReference>
<evidence type="ECO:0000256" key="5">
    <source>
        <dbReference type="RuleBase" id="RU000461"/>
    </source>
</evidence>
<comment type="caution">
    <text evidence="7">The sequence shown here is derived from an EMBL/GenBank/DDBJ whole genome shotgun (WGS) entry which is preliminary data.</text>
</comment>
<dbReference type="CDD" id="cd11062">
    <property type="entry name" value="CYP58-like"/>
    <property type="match status" value="1"/>
</dbReference>
<dbReference type="PRINTS" id="PR00385">
    <property type="entry name" value="P450"/>
</dbReference>
<keyword evidence="6" id="KW-0812">Transmembrane</keyword>
<dbReference type="Proteomes" id="UP000800039">
    <property type="component" value="Unassembled WGS sequence"/>
</dbReference>
<evidence type="ECO:0000256" key="2">
    <source>
        <dbReference type="ARBA" id="ARBA00022723"/>
    </source>
</evidence>
<dbReference type="FunFam" id="1.10.630.10:FF:000426">
    <property type="entry name" value="Uncharacterized protein"/>
    <property type="match status" value="1"/>
</dbReference>
<feature type="binding site" description="axial binding residue" evidence="4">
    <location>
        <position position="452"/>
    </location>
    <ligand>
        <name>heme</name>
        <dbReference type="ChEBI" id="CHEBI:30413"/>
    </ligand>
    <ligandPart>
        <name>Fe</name>
        <dbReference type="ChEBI" id="CHEBI:18248"/>
    </ligandPart>
</feature>
<keyword evidence="4 5" id="KW-0349">Heme</keyword>
<dbReference type="OrthoDB" id="3945418at2759"/>
<name>A0A9P4G6Z6_9PLEO</name>